<evidence type="ECO:0000313" key="2">
    <source>
        <dbReference type="EMBL" id="ALG10536.1"/>
    </source>
</evidence>
<feature type="region of interest" description="Disordered" evidence="1">
    <location>
        <begin position="379"/>
        <end position="409"/>
    </location>
</feature>
<gene>
    <name evidence="2" type="ORF">AOZ06_29840</name>
</gene>
<dbReference type="AlphaFoldDB" id="A0A0N9HYN4"/>
<keyword evidence="3" id="KW-1185">Reference proteome</keyword>
<sequence length="522" mass="57423">MLVNEKAWLERVPADVVEALRDWADTTAVSLEWRTWLSGGSGSAVARVRTVTRNETHDQIIKLIPPALGKLESTNVRLAEQHSPTGFYERHIVPTSVSQTLPGSRWHIHVQDVGGGHMSRWRALAEVLDDPDLGDHCATIVESVHIDWNDRTPFRHENVDVAEHVRTAMGDYLEPGGGLDTFLGETGQNHTDAHVHVPGRDSSLPNPLALLRSPGRTVEIWFGRGHGDLHAHNLLVPTEPVLPDQYKLLDLGRFAADAPLARDPMKLLGSVAAVWMSDLVAGTALRGRLAELVVEPHKAPRTPPTAGYIEVSRRIHEASEAFALKSRAGHDWPRQKLIALAVVALRLTCQPERFPSLADRWWFFEVAALATRAFLDTPGEQRAAGSGGQHSGESRHAVDPPEAADGEPGARIFQWPIRPREPDAVPQLIADLLTGIERLPRHATGTRLSYLAVGLRRDAEQAARLLSSIETAGTVRRELATVRSWIDRLADSAQAKTALTGLRDAAGELRRYSEVHWSSAGW</sequence>
<dbReference type="EMBL" id="CP012752">
    <property type="protein sequence ID" value="ALG10536.1"/>
    <property type="molecule type" value="Genomic_DNA"/>
</dbReference>
<name>A0A0N9HYN4_9PSEU</name>
<dbReference type="KEGG" id="kphy:AOZ06_29840"/>
<dbReference type="STRING" id="860235.AOZ06_29840"/>
<reference evidence="2 3" key="1">
    <citation type="submission" date="2015-07" db="EMBL/GenBank/DDBJ databases">
        <title>Genome sequencing of Kibdelosporangium phytohabitans.</title>
        <authorList>
            <person name="Qin S."/>
            <person name="Xing K."/>
        </authorList>
    </citation>
    <scope>NUCLEOTIDE SEQUENCE [LARGE SCALE GENOMIC DNA]</scope>
    <source>
        <strain evidence="2 3">KLBMP1111</strain>
    </source>
</reference>
<proteinExistence type="predicted"/>
<dbReference type="OrthoDB" id="3585659at2"/>
<organism evidence="2 3">
    <name type="scientific">Kibdelosporangium phytohabitans</name>
    <dbReference type="NCBI Taxonomy" id="860235"/>
    <lineage>
        <taxon>Bacteria</taxon>
        <taxon>Bacillati</taxon>
        <taxon>Actinomycetota</taxon>
        <taxon>Actinomycetes</taxon>
        <taxon>Pseudonocardiales</taxon>
        <taxon>Pseudonocardiaceae</taxon>
        <taxon>Kibdelosporangium</taxon>
    </lineage>
</organism>
<protein>
    <submittedName>
        <fullName evidence="2">Uncharacterized protein</fullName>
    </submittedName>
</protein>
<accession>A0A0N9HYN4</accession>
<dbReference type="Proteomes" id="UP000063699">
    <property type="component" value="Chromosome"/>
</dbReference>
<dbReference type="RefSeq" id="WP_054292439.1">
    <property type="nucleotide sequence ID" value="NZ_CP012752.1"/>
</dbReference>
<evidence type="ECO:0000256" key="1">
    <source>
        <dbReference type="SAM" id="MobiDB-lite"/>
    </source>
</evidence>
<evidence type="ECO:0000313" key="3">
    <source>
        <dbReference type="Proteomes" id="UP000063699"/>
    </source>
</evidence>